<name>A0A5B7DWU6_PORTR</name>
<feature type="region of interest" description="Disordered" evidence="1">
    <location>
        <begin position="57"/>
        <end position="111"/>
    </location>
</feature>
<evidence type="ECO:0000256" key="1">
    <source>
        <dbReference type="SAM" id="MobiDB-lite"/>
    </source>
</evidence>
<gene>
    <name evidence="3" type="ORF">E2C01_019032</name>
</gene>
<feature type="chain" id="PRO_5022987598" evidence="2">
    <location>
        <begin position="18"/>
        <end position="120"/>
    </location>
</feature>
<protein>
    <submittedName>
        <fullName evidence="3">Uncharacterized protein</fullName>
    </submittedName>
</protein>
<sequence length="120" mass="12983">MIVLIILLDVLRSSLRAAGDSAKIENSWWRIIDEEKKSPAEGEGRIRIHVATWNSSGNVSFQENMESDPGGKNPLGTTTPAPPTQPASLTDPPTSSPSLPRHSSQDTEKGNIRVLLVTLV</sequence>
<keyword evidence="4" id="KW-1185">Reference proteome</keyword>
<evidence type="ECO:0000313" key="3">
    <source>
        <dbReference type="EMBL" id="MPC25908.1"/>
    </source>
</evidence>
<dbReference type="EMBL" id="VSRR010001527">
    <property type="protein sequence ID" value="MPC25908.1"/>
    <property type="molecule type" value="Genomic_DNA"/>
</dbReference>
<feature type="compositionally biased region" description="Low complexity" evidence="1">
    <location>
        <begin position="86"/>
        <end position="100"/>
    </location>
</feature>
<reference evidence="3 4" key="1">
    <citation type="submission" date="2019-05" db="EMBL/GenBank/DDBJ databases">
        <title>Another draft genome of Portunus trituberculatus and its Hox gene families provides insights of decapod evolution.</title>
        <authorList>
            <person name="Jeong J.-H."/>
            <person name="Song I."/>
            <person name="Kim S."/>
            <person name="Choi T."/>
            <person name="Kim D."/>
            <person name="Ryu S."/>
            <person name="Kim W."/>
        </authorList>
    </citation>
    <scope>NUCLEOTIDE SEQUENCE [LARGE SCALE GENOMIC DNA]</scope>
    <source>
        <tissue evidence="3">Muscle</tissue>
    </source>
</reference>
<comment type="caution">
    <text evidence="3">The sequence shown here is derived from an EMBL/GenBank/DDBJ whole genome shotgun (WGS) entry which is preliminary data.</text>
</comment>
<evidence type="ECO:0000313" key="4">
    <source>
        <dbReference type="Proteomes" id="UP000324222"/>
    </source>
</evidence>
<dbReference type="AlphaFoldDB" id="A0A5B7DWU6"/>
<feature type="signal peptide" evidence="2">
    <location>
        <begin position="1"/>
        <end position="17"/>
    </location>
</feature>
<accession>A0A5B7DWU6</accession>
<dbReference type="Proteomes" id="UP000324222">
    <property type="component" value="Unassembled WGS sequence"/>
</dbReference>
<evidence type="ECO:0000256" key="2">
    <source>
        <dbReference type="SAM" id="SignalP"/>
    </source>
</evidence>
<organism evidence="3 4">
    <name type="scientific">Portunus trituberculatus</name>
    <name type="common">Swimming crab</name>
    <name type="synonym">Neptunus trituberculatus</name>
    <dbReference type="NCBI Taxonomy" id="210409"/>
    <lineage>
        <taxon>Eukaryota</taxon>
        <taxon>Metazoa</taxon>
        <taxon>Ecdysozoa</taxon>
        <taxon>Arthropoda</taxon>
        <taxon>Crustacea</taxon>
        <taxon>Multicrustacea</taxon>
        <taxon>Malacostraca</taxon>
        <taxon>Eumalacostraca</taxon>
        <taxon>Eucarida</taxon>
        <taxon>Decapoda</taxon>
        <taxon>Pleocyemata</taxon>
        <taxon>Brachyura</taxon>
        <taxon>Eubrachyura</taxon>
        <taxon>Portunoidea</taxon>
        <taxon>Portunidae</taxon>
        <taxon>Portuninae</taxon>
        <taxon>Portunus</taxon>
    </lineage>
</organism>
<keyword evidence="2" id="KW-0732">Signal</keyword>
<proteinExistence type="predicted"/>